<protein>
    <submittedName>
        <fullName evidence="1">Uncharacterized protein</fullName>
    </submittedName>
</protein>
<keyword evidence="2" id="KW-1185">Reference proteome</keyword>
<proteinExistence type="predicted"/>
<gene>
    <name evidence="1" type="ORF">GCM10009807_02990</name>
</gene>
<organism evidence="1 2">
    <name type="scientific">Microbacterium lacus</name>
    <dbReference type="NCBI Taxonomy" id="415217"/>
    <lineage>
        <taxon>Bacteria</taxon>
        <taxon>Bacillati</taxon>
        <taxon>Actinomycetota</taxon>
        <taxon>Actinomycetes</taxon>
        <taxon>Micrococcales</taxon>
        <taxon>Microbacteriaceae</taxon>
        <taxon>Microbacterium</taxon>
    </lineage>
</organism>
<dbReference type="RefSeq" id="WP_344050877.1">
    <property type="nucleotide sequence ID" value="NZ_BAAAPK010000001.1"/>
</dbReference>
<reference evidence="1 2" key="1">
    <citation type="journal article" date="2019" name="Int. J. Syst. Evol. Microbiol.">
        <title>The Global Catalogue of Microorganisms (GCM) 10K type strain sequencing project: providing services to taxonomists for standard genome sequencing and annotation.</title>
        <authorList>
            <consortium name="The Broad Institute Genomics Platform"/>
            <consortium name="The Broad Institute Genome Sequencing Center for Infectious Disease"/>
            <person name="Wu L."/>
            <person name="Ma J."/>
        </authorList>
    </citation>
    <scope>NUCLEOTIDE SEQUENCE [LARGE SCALE GENOMIC DNA]</scope>
    <source>
        <strain evidence="1 2">JCM 15575</strain>
    </source>
</reference>
<sequence length="219" mass="23888">MRQCEQNQFAGPAIRFPAVDARAVNVLRGSRPNARELFVAARWQEVIDPALLGSGGQRHDPILAPTFERVEITPDDLMMAFLELGDVDTFGHSSSDENRDASFSVPTREAILDAVAILSSRSGRTDDESRRLFKKVLRTLRDHWASLGERSEGRQTRRTLSLLIVRAQSSLRAHSNAIRSLGSRVRAVFSHSSAVLILTAPLPPTPGPIAILSATGSAA</sequence>
<name>A0ABN2FZT7_9MICO</name>
<dbReference type="Proteomes" id="UP001500596">
    <property type="component" value="Unassembled WGS sequence"/>
</dbReference>
<comment type="caution">
    <text evidence="1">The sequence shown here is derived from an EMBL/GenBank/DDBJ whole genome shotgun (WGS) entry which is preliminary data.</text>
</comment>
<evidence type="ECO:0000313" key="1">
    <source>
        <dbReference type="EMBL" id="GAA1662431.1"/>
    </source>
</evidence>
<dbReference type="EMBL" id="BAAAPK010000001">
    <property type="protein sequence ID" value="GAA1662431.1"/>
    <property type="molecule type" value="Genomic_DNA"/>
</dbReference>
<evidence type="ECO:0000313" key="2">
    <source>
        <dbReference type="Proteomes" id="UP001500596"/>
    </source>
</evidence>
<accession>A0ABN2FZT7</accession>